<gene>
    <name evidence="9" type="ORF">LshimejAT787_0803390</name>
</gene>
<keyword evidence="6" id="KW-0479">Metal-binding</keyword>
<proteinExistence type="inferred from homology"/>
<keyword evidence="5" id="KW-0496">Mitochondrion</keyword>
<dbReference type="PANTHER" id="PTHR11085:SF15">
    <property type="entry name" value="NAD-DEPENDENT HISTONE DEACETYLASE HST4"/>
    <property type="match status" value="1"/>
</dbReference>
<dbReference type="Gene3D" id="3.40.50.1220">
    <property type="entry name" value="TPP-binding domain"/>
    <property type="match status" value="1"/>
</dbReference>
<feature type="compositionally biased region" description="Low complexity" evidence="7">
    <location>
        <begin position="327"/>
        <end position="341"/>
    </location>
</feature>
<keyword evidence="6" id="KW-0862">Zinc</keyword>
<dbReference type="InterPro" id="IPR029035">
    <property type="entry name" value="DHS-like_NAD/FAD-binding_dom"/>
</dbReference>
<sequence length="638" mass="70035">MTLFLPLAADTPLPTSPSFLAESPDPQVQISKVIKSIMKAKRIVVICGAGISVQAGIPDFRSSDGLFKTLKRDNPREALASGKDLFDASVFNSEHTTALFCQMIAQLWGLSQAARPTSFHNILRALDDRGKLLRVYTQNIDAIEEKCGLSFGVPEFEDKRCKGRAKTTITASEYDCHIKESSPSDANRLLCTSREPPRCIPLHGTLQLLHCQICNSSCLLEEHLPSLTSGQPPQCPECTSMEETRQLIGKRARGIGKLRPSVVLYNEAHKDGEGVGEVVKKDLIGSSKGKGRSGADLLLVVGTSLRVPGTKRMVREFAKAVRSRACGPSGTPSPAPSSRRSPANDEEPPMKAIYLNLDFPVPTREWEGVFDAWIQGDAQGFADMLQQEIERETKAKELVIERKRKREEATPLHEKNHTALKPPPNVPAKQTKRTASSPHAPAKKRKVALPPTPPKTPTSIITPQKLILRIPARPPRASLVPEVYITTTPPSSTSLKKSSCAKEQLPITPDKSPPARINLATKAGRRAARGARAARAALKAPDLYAPVRPEVQDPDSPLTTLDEDDEEESHLLPDSFLQIAAVRSRRFSDFIRRQLPPQRHELDSLLQSHRGISSTVSRGLLHLLRNSDLDIAKRHSVS</sequence>
<dbReference type="EMBL" id="BRPK01000008">
    <property type="protein sequence ID" value="GLB40468.1"/>
    <property type="molecule type" value="Genomic_DNA"/>
</dbReference>
<feature type="active site" description="Proton acceptor" evidence="6">
    <location>
        <position position="203"/>
    </location>
</feature>
<feature type="binding site" evidence="6">
    <location>
        <position position="238"/>
    </location>
    <ligand>
        <name>Zn(2+)</name>
        <dbReference type="ChEBI" id="CHEBI:29105"/>
    </ligand>
</feature>
<dbReference type="GO" id="GO:0006282">
    <property type="term" value="P:regulation of DNA repair"/>
    <property type="evidence" value="ECO:0007669"/>
    <property type="project" value="TreeGrafter"/>
</dbReference>
<keyword evidence="10" id="KW-1185">Reference proteome</keyword>
<feature type="binding site" evidence="6">
    <location>
        <position position="211"/>
    </location>
    <ligand>
        <name>Zn(2+)</name>
        <dbReference type="ChEBI" id="CHEBI:29105"/>
    </ligand>
</feature>
<feature type="region of interest" description="Disordered" evidence="7">
    <location>
        <begin position="323"/>
        <end position="348"/>
    </location>
</feature>
<keyword evidence="3" id="KW-0808">Transferase</keyword>
<protein>
    <submittedName>
        <fullName evidence="9">DHS-like NAD FAD-binding domain-containing protein</fullName>
    </submittedName>
</protein>
<dbReference type="InterPro" id="IPR050134">
    <property type="entry name" value="NAD-dep_sirtuin_deacylases"/>
</dbReference>
<evidence type="ECO:0000256" key="4">
    <source>
        <dbReference type="ARBA" id="ARBA00023027"/>
    </source>
</evidence>
<feature type="binding site" evidence="6">
    <location>
        <position position="214"/>
    </location>
    <ligand>
        <name>Zn(2+)</name>
        <dbReference type="ChEBI" id="CHEBI:29105"/>
    </ligand>
</feature>
<keyword evidence="4" id="KW-0520">NAD</keyword>
<dbReference type="InterPro" id="IPR003000">
    <property type="entry name" value="Sirtuin"/>
</dbReference>
<dbReference type="GO" id="GO:0000122">
    <property type="term" value="P:negative regulation of transcription by RNA polymerase II"/>
    <property type="evidence" value="ECO:0007669"/>
    <property type="project" value="TreeGrafter"/>
</dbReference>
<name>A0A9P3PR33_LYOSH</name>
<dbReference type="InterPro" id="IPR026591">
    <property type="entry name" value="Sirtuin_cat_small_dom_sf"/>
</dbReference>
<organism evidence="9 10">
    <name type="scientific">Lyophyllum shimeji</name>
    <name type="common">Hon-shimeji</name>
    <name type="synonym">Tricholoma shimeji</name>
    <dbReference type="NCBI Taxonomy" id="47721"/>
    <lineage>
        <taxon>Eukaryota</taxon>
        <taxon>Fungi</taxon>
        <taxon>Dikarya</taxon>
        <taxon>Basidiomycota</taxon>
        <taxon>Agaricomycotina</taxon>
        <taxon>Agaricomycetes</taxon>
        <taxon>Agaricomycetidae</taxon>
        <taxon>Agaricales</taxon>
        <taxon>Tricholomatineae</taxon>
        <taxon>Lyophyllaceae</taxon>
        <taxon>Lyophyllum</taxon>
    </lineage>
</organism>
<feature type="region of interest" description="Disordered" evidence="7">
    <location>
        <begin position="401"/>
        <end position="459"/>
    </location>
</feature>
<feature type="region of interest" description="Disordered" evidence="7">
    <location>
        <begin position="544"/>
        <end position="570"/>
    </location>
</feature>
<dbReference type="GO" id="GO:0005634">
    <property type="term" value="C:nucleus"/>
    <property type="evidence" value="ECO:0007669"/>
    <property type="project" value="TreeGrafter"/>
</dbReference>
<dbReference type="AlphaFoldDB" id="A0A9P3PR33"/>
<evidence type="ECO:0000256" key="5">
    <source>
        <dbReference type="ARBA" id="ARBA00023128"/>
    </source>
</evidence>
<comment type="caution">
    <text evidence="9">The sequence shown here is derived from an EMBL/GenBank/DDBJ whole genome shotgun (WGS) entry which is preliminary data.</text>
</comment>
<evidence type="ECO:0000256" key="7">
    <source>
        <dbReference type="SAM" id="MobiDB-lite"/>
    </source>
</evidence>
<dbReference type="GO" id="GO:0070403">
    <property type="term" value="F:NAD+ binding"/>
    <property type="evidence" value="ECO:0007669"/>
    <property type="project" value="InterPro"/>
</dbReference>
<evidence type="ECO:0000256" key="1">
    <source>
        <dbReference type="ARBA" id="ARBA00004173"/>
    </source>
</evidence>
<evidence type="ECO:0000313" key="10">
    <source>
        <dbReference type="Proteomes" id="UP001063166"/>
    </source>
</evidence>
<dbReference type="Proteomes" id="UP001063166">
    <property type="component" value="Unassembled WGS sequence"/>
</dbReference>
<dbReference type="SUPFAM" id="SSF52467">
    <property type="entry name" value="DHS-like NAD/FAD-binding domain"/>
    <property type="match status" value="1"/>
</dbReference>
<dbReference type="PANTHER" id="PTHR11085">
    <property type="entry name" value="NAD-DEPENDENT PROTEIN DEACYLASE SIRTUIN-5, MITOCHONDRIAL-RELATED"/>
    <property type="match status" value="1"/>
</dbReference>
<comment type="similarity">
    <text evidence="2">Belongs to the sirtuin family. Class I subfamily.</text>
</comment>
<dbReference type="GO" id="GO:0046872">
    <property type="term" value="F:metal ion binding"/>
    <property type="evidence" value="ECO:0007669"/>
    <property type="project" value="UniProtKB-KW"/>
</dbReference>
<dbReference type="GO" id="GO:0031508">
    <property type="term" value="P:pericentric heterochromatin formation"/>
    <property type="evidence" value="ECO:0007669"/>
    <property type="project" value="TreeGrafter"/>
</dbReference>
<dbReference type="PROSITE" id="PS50305">
    <property type="entry name" value="SIRTUIN"/>
    <property type="match status" value="1"/>
</dbReference>
<evidence type="ECO:0000256" key="2">
    <source>
        <dbReference type="ARBA" id="ARBA00006924"/>
    </source>
</evidence>
<dbReference type="Pfam" id="PF02146">
    <property type="entry name" value="SIR2"/>
    <property type="match status" value="2"/>
</dbReference>
<evidence type="ECO:0000259" key="8">
    <source>
        <dbReference type="PROSITE" id="PS50305"/>
    </source>
</evidence>
<dbReference type="GO" id="GO:0017136">
    <property type="term" value="F:histone deacetylase activity, NAD-dependent"/>
    <property type="evidence" value="ECO:0007669"/>
    <property type="project" value="TreeGrafter"/>
</dbReference>
<feature type="binding site" evidence="6">
    <location>
        <position position="235"/>
    </location>
    <ligand>
        <name>Zn(2+)</name>
        <dbReference type="ChEBI" id="CHEBI:29105"/>
    </ligand>
</feature>
<evidence type="ECO:0000313" key="9">
    <source>
        <dbReference type="EMBL" id="GLB40468.1"/>
    </source>
</evidence>
<feature type="domain" description="Deacetylase sirtuin-type" evidence="8">
    <location>
        <begin position="23"/>
        <end position="367"/>
    </location>
</feature>
<evidence type="ECO:0000256" key="3">
    <source>
        <dbReference type="ARBA" id="ARBA00022679"/>
    </source>
</evidence>
<dbReference type="InterPro" id="IPR026590">
    <property type="entry name" value="Ssirtuin_cat_dom"/>
</dbReference>
<dbReference type="Gene3D" id="3.30.1600.10">
    <property type="entry name" value="SIR2/SIRT2 'Small Domain"/>
    <property type="match status" value="1"/>
</dbReference>
<dbReference type="GO" id="GO:0031934">
    <property type="term" value="C:mating-type region heterochromatin"/>
    <property type="evidence" value="ECO:0007669"/>
    <property type="project" value="TreeGrafter"/>
</dbReference>
<dbReference type="GO" id="GO:1990414">
    <property type="term" value="P:replication-born double-strand break repair via sister chromatid exchange"/>
    <property type="evidence" value="ECO:0007669"/>
    <property type="project" value="TreeGrafter"/>
</dbReference>
<comment type="subcellular location">
    <subcellularLocation>
        <location evidence="1">Mitochondrion</location>
    </subcellularLocation>
</comment>
<dbReference type="GO" id="GO:0005739">
    <property type="term" value="C:mitochondrion"/>
    <property type="evidence" value="ECO:0007669"/>
    <property type="project" value="UniProtKB-SubCell"/>
</dbReference>
<reference evidence="9" key="1">
    <citation type="submission" date="2022-07" db="EMBL/GenBank/DDBJ databases">
        <title>The genome of Lyophyllum shimeji provides insight into the initial evolution of ectomycorrhizal fungal genome.</title>
        <authorList>
            <person name="Kobayashi Y."/>
            <person name="Shibata T."/>
            <person name="Hirakawa H."/>
            <person name="Shigenobu S."/>
            <person name="Nishiyama T."/>
            <person name="Yamada A."/>
            <person name="Hasebe M."/>
            <person name="Kawaguchi M."/>
        </authorList>
    </citation>
    <scope>NUCLEOTIDE SEQUENCE</scope>
    <source>
        <strain evidence="9">AT787</strain>
    </source>
</reference>
<accession>A0A9P3PR33</accession>
<dbReference type="OrthoDB" id="2919105at2759"/>
<evidence type="ECO:0000256" key="6">
    <source>
        <dbReference type="PROSITE-ProRule" id="PRU00236"/>
    </source>
</evidence>
<feature type="compositionally biased region" description="Basic and acidic residues" evidence="7">
    <location>
        <begin position="401"/>
        <end position="417"/>
    </location>
</feature>